<evidence type="ECO:0000256" key="10">
    <source>
        <dbReference type="RuleBase" id="RU000488"/>
    </source>
</evidence>
<dbReference type="InterPro" id="IPR050567">
    <property type="entry name" value="Mitochondrial_Carrier"/>
</dbReference>
<dbReference type="AlphaFoldDB" id="A0A7M7NGB1"/>
<dbReference type="InterPro" id="IPR023395">
    <property type="entry name" value="MCP_dom_sf"/>
</dbReference>
<sequence length="326" mass="35658">MEGVPSPSHDPGQPASLTPSNRMVELYEASVDFTAGAIGGVACTFVGQPFDTIKVKMQTYPQLYRSSMHCLKDTVGREGARGLFEGTTPALAAIVGETACLFMCYGLCQKAVCQVVGIKHERDLSNVQKAFSGSCAAFFSSLVLCPTELIKCRMQAMSEIMSTSDSVIKKVGPWQVTKDLIRKDGPLGLFQGLTSTWLREMPGYFAFFFGYEMSKTLLTPPGKTKEDLSFARLTVAGGIAGASLWIAIYPIDVVKSRIQVQSLVGKMPGFLPTLTKMLKVEGVSSLFSGVYPCILRAFPANAAMLLAYEVSRSWMRNHRPHWIDQY</sequence>
<evidence type="ECO:0000256" key="5">
    <source>
        <dbReference type="ARBA" id="ARBA00022737"/>
    </source>
</evidence>
<keyword evidence="12" id="KW-1185">Reference proteome</keyword>
<dbReference type="FunFam" id="1.50.40.10:FF:000262">
    <property type="entry name" value="Mitochondrial substrate carrier protein"/>
    <property type="match status" value="1"/>
</dbReference>
<reference evidence="11" key="2">
    <citation type="submission" date="2021-01" db="UniProtKB">
        <authorList>
            <consortium name="EnsemblMetazoa"/>
        </authorList>
    </citation>
    <scope>IDENTIFICATION</scope>
</reference>
<keyword evidence="5" id="KW-0677">Repeat</keyword>
<reference evidence="12" key="1">
    <citation type="submission" date="2015-02" db="EMBL/GenBank/DDBJ databases">
        <title>Genome sequencing for Strongylocentrotus purpuratus.</title>
        <authorList>
            <person name="Murali S."/>
            <person name="Liu Y."/>
            <person name="Vee V."/>
            <person name="English A."/>
            <person name="Wang M."/>
            <person name="Skinner E."/>
            <person name="Han Y."/>
            <person name="Muzny D.M."/>
            <person name="Worley K.C."/>
            <person name="Gibbs R.A."/>
        </authorList>
    </citation>
    <scope>NUCLEOTIDE SEQUENCE</scope>
</reference>
<dbReference type="KEGG" id="spu:105436399"/>
<proteinExistence type="inferred from homology"/>
<dbReference type="Proteomes" id="UP000007110">
    <property type="component" value="Unassembled WGS sequence"/>
</dbReference>
<dbReference type="OrthoDB" id="409586at2759"/>
<comment type="subcellular location">
    <subcellularLocation>
        <location evidence="1">Mitochondrion membrane</location>
        <topology evidence="1">Multi-pass membrane protein</topology>
    </subcellularLocation>
</comment>
<keyword evidence="7" id="KW-0496">Mitochondrion</keyword>
<feature type="repeat" description="Solcar" evidence="9">
    <location>
        <begin position="124"/>
        <end position="217"/>
    </location>
</feature>
<dbReference type="InParanoid" id="A0A7M7NGB1"/>
<evidence type="ECO:0000256" key="6">
    <source>
        <dbReference type="ARBA" id="ARBA00022989"/>
    </source>
</evidence>
<accession>A0A7M7NGB1</accession>
<evidence type="ECO:0000313" key="12">
    <source>
        <dbReference type="Proteomes" id="UP000007110"/>
    </source>
</evidence>
<evidence type="ECO:0000256" key="2">
    <source>
        <dbReference type="ARBA" id="ARBA00006375"/>
    </source>
</evidence>
<name>A0A7M7NGB1_STRPU</name>
<protein>
    <recommendedName>
        <fullName evidence="13">Mitochondrial ornithine transporter 1</fullName>
    </recommendedName>
</protein>
<dbReference type="SUPFAM" id="SSF103506">
    <property type="entry name" value="Mitochondrial carrier"/>
    <property type="match status" value="1"/>
</dbReference>
<evidence type="ECO:0000256" key="9">
    <source>
        <dbReference type="PROSITE-ProRule" id="PRU00282"/>
    </source>
</evidence>
<dbReference type="PANTHER" id="PTHR45624">
    <property type="entry name" value="MITOCHONDRIAL BASIC AMINO ACIDS TRANSPORTER-RELATED"/>
    <property type="match status" value="1"/>
</dbReference>
<keyword evidence="4 9" id="KW-0812">Transmembrane</keyword>
<keyword evidence="6" id="KW-1133">Transmembrane helix</keyword>
<dbReference type="Gene3D" id="1.50.40.10">
    <property type="entry name" value="Mitochondrial carrier domain"/>
    <property type="match status" value="2"/>
</dbReference>
<dbReference type="GeneID" id="105436399"/>
<dbReference type="GO" id="GO:0000064">
    <property type="term" value="F:L-ornithine transmembrane transporter activity"/>
    <property type="evidence" value="ECO:0000318"/>
    <property type="project" value="GO_Central"/>
</dbReference>
<dbReference type="InterPro" id="IPR018108">
    <property type="entry name" value="MCP_transmembrane"/>
</dbReference>
<evidence type="ECO:0000256" key="1">
    <source>
        <dbReference type="ARBA" id="ARBA00004225"/>
    </source>
</evidence>
<evidence type="ECO:0000313" key="11">
    <source>
        <dbReference type="EnsemblMetazoa" id="XP_030836141"/>
    </source>
</evidence>
<dbReference type="Pfam" id="PF00153">
    <property type="entry name" value="Mito_carr"/>
    <property type="match status" value="3"/>
</dbReference>
<evidence type="ECO:0000256" key="7">
    <source>
        <dbReference type="ARBA" id="ARBA00023128"/>
    </source>
</evidence>
<evidence type="ECO:0000256" key="8">
    <source>
        <dbReference type="ARBA" id="ARBA00023136"/>
    </source>
</evidence>
<evidence type="ECO:0000256" key="4">
    <source>
        <dbReference type="ARBA" id="ARBA00022692"/>
    </source>
</evidence>
<feature type="repeat" description="Solcar" evidence="9">
    <location>
        <begin position="27"/>
        <end position="111"/>
    </location>
</feature>
<comment type="similarity">
    <text evidence="2 10">Belongs to the mitochondrial carrier (TC 2.A.29) family.</text>
</comment>
<keyword evidence="3 10" id="KW-0813">Transport</keyword>
<dbReference type="GO" id="GO:0005739">
    <property type="term" value="C:mitochondrion"/>
    <property type="evidence" value="ECO:0000318"/>
    <property type="project" value="GO_Central"/>
</dbReference>
<dbReference type="EnsemblMetazoa" id="XM_030980283">
    <property type="protein sequence ID" value="XP_030836143"/>
    <property type="gene ID" value="LOC105436399"/>
</dbReference>
<dbReference type="PANTHER" id="PTHR45624:SF12">
    <property type="entry name" value="MITOCHONDRIAL ORNITHINE TRANSPORTER 1"/>
    <property type="match status" value="1"/>
</dbReference>
<evidence type="ECO:0000256" key="3">
    <source>
        <dbReference type="ARBA" id="ARBA00022448"/>
    </source>
</evidence>
<feature type="repeat" description="Solcar" evidence="9">
    <location>
        <begin position="228"/>
        <end position="314"/>
    </location>
</feature>
<dbReference type="OMA" id="PIDCFRQ"/>
<dbReference type="RefSeq" id="XP_030836141.1">
    <property type="nucleotide sequence ID" value="XM_030980281.1"/>
</dbReference>
<keyword evidence="8 9" id="KW-0472">Membrane</keyword>
<dbReference type="GO" id="GO:0031966">
    <property type="term" value="C:mitochondrial membrane"/>
    <property type="evidence" value="ECO:0007669"/>
    <property type="project" value="UniProtKB-SubCell"/>
</dbReference>
<dbReference type="EnsemblMetazoa" id="XM_030980281">
    <property type="protein sequence ID" value="XP_030836141"/>
    <property type="gene ID" value="LOC105436399"/>
</dbReference>
<evidence type="ECO:0008006" key="13">
    <source>
        <dbReference type="Google" id="ProtNLM"/>
    </source>
</evidence>
<dbReference type="PROSITE" id="PS50920">
    <property type="entry name" value="SOLCAR"/>
    <property type="match status" value="3"/>
</dbReference>
<dbReference type="RefSeq" id="XP_030836143.1">
    <property type="nucleotide sequence ID" value="XM_030980283.1"/>
</dbReference>
<organism evidence="11 12">
    <name type="scientific">Strongylocentrotus purpuratus</name>
    <name type="common">Purple sea urchin</name>
    <dbReference type="NCBI Taxonomy" id="7668"/>
    <lineage>
        <taxon>Eukaryota</taxon>
        <taxon>Metazoa</taxon>
        <taxon>Echinodermata</taxon>
        <taxon>Eleutherozoa</taxon>
        <taxon>Echinozoa</taxon>
        <taxon>Echinoidea</taxon>
        <taxon>Euechinoidea</taxon>
        <taxon>Echinacea</taxon>
        <taxon>Camarodonta</taxon>
        <taxon>Echinidea</taxon>
        <taxon>Strongylocentrotidae</taxon>
        <taxon>Strongylocentrotus</taxon>
    </lineage>
</organism>
<dbReference type="FunCoup" id="A0A7M7NGB1">
    <property type="interactions" value="775"/>
</dbReference>
<dbReference type="GO" id="GO:1990575">
    <property type="term" value="P:mitochondrial L-ornithine transmembrane transport"/>
    <property type="evidence" value="ECO:0000318"/>
    <property type="project" value="GO_Central"/>
</dbReference>